<gene>
    <name evidence="3" type="ORF">OXX778_LOCUS12832</name>
</gene>
<dbReference type="InterPro" id="IPR021109">
    <property type="entry name" value="Peptidase_aspartic_dom_sf"/>
</dbReference>
<keyword evidence="4" id="KW-1185">Reference proteome</keyword>
<dbReference type="EMBL" id="CAJNOC010002377">
    <property type="protein sequence ID" value="CAF0929647.1"/>
    <property type="molecule type" value="Genomic_DNA"/>
</dbReference>
<dbReference type="OrthoDB" id="8067262at2759"/>
<evidence type="ECO:0000313" key="4">
    <source>
        <dbReference type="Proteomes" id="UP000663879"/>
    </source>
</evidence>
<dbReference type="AlphaFoldDB" id="A0A814BPH1"/>
<evidence type="ECO:0000313" key="3">
    <source>
        <dbReference type="EMBL" id="CAF0929647.1"/>
    </source>
</evidence>
<protein>
    <recommendedName>
        <fullName evidence="5">Peptidase A2 domain-containing protein</fullName>
    </recommendedName>
</protein>
<feature type="region of interest" description="Disordered" evidence="1">
    <location>
        <begin position="284"/>
        <end position="303"/>
    </location>
</feature>
<keyword evidence="2" id="KW-1133">Transmembrane helix</keyword>
<name>A0A814BPH1_9BILA</name>
<keyword evidence="2" id="KW-0472">Membrane</keyword>
<accession>A0A814BPH1</accession>
<comment type="caution">
    <text evidence="3">The sequence shown here is derived from an EMBL/GenBank/DDBJ whole genome shotgun (WGS) entry which is preliminary data.</text>
</comment>
<keyword evidence="2" id="KW-0812">Transmembrane</keyword>
<sequence>MKIFDYVTDVIKFLAYTVYKKPSFEEQLKRKKTPLDIHTPFNQIMDVVIEKINTYYFKTRYLEYIWYTIIGIILLKVIQIIINKTSWLPWSYNKQYNYIIKSKGPSIFTINQDFHVWKRGFERHAKNLSNRTQQLLSLLEEECLEKLEQRLLFRKPNATYDEIIQTLEKLFGKNQIYNDPFLEFSLREQSPNENVYQYMCELENLAAKAYLAENDNSREKIIVDRFIRGLNDVRVQSELCQVKNINSIEQALDQATQLEDGFQRCKSIIQTKTHHVKSITEPISTNQNNNFQTNTNSYDNNRSNYTNKNFGSFKTHNNSMQTITKNQTLVQNDPNSQCTHCVHHKHLWKNCYFNPINMNKDVKHFKKLRFNLPNKSNYIPHREPKIKTICKPPFCEATNTQIEQYSTDISEHLEGDCLINNRFTRFQIDTGSDISVISEKVFNQLTNKQQLLKTNEKISGADGSNLRILGRTLVKIQFGNYMTNLLVYVMSGLVKEFLIGLDFVNKFNGFKIPISHLKNTLNNYTRNTISINLRNHQENLNTIKGCLSRDQTTELNQQNSEQTVKIINADNSNVSNEMPTNQT</sequence>
<reference evidence="3" key="1">
    <citation type="submission" date="2021-02" db="EMBL/GenBank/DDBJ databases">
        <authorList>
            <person name="Nowell W R."/>
        </authorList>
    </citation>
    <scope>NUCLEOTIDE SEQUENCE</scope>
    <source>
        <strain evidence="3">Ploen Becks lab</strain>
    </source>
</reference>
<dbReference type="Proteomes" id="UP000663879">
    <property type="component" value="Unassembled WGS sequence"/>
</dbReference>
<evidence type="ECO:0008006" key="5">
    <source>
        <dbReference type="Google" id="ProtNLM"/>
    </source>
</evidence>
<feature type="compositionally biased region" description="Low complexity" evidence="1">
    <location>
        <begin position="284"/>
        <end position="301"/>
    </location>
</feature>
<dbReference type="Gene3D" id="2.40.70.10">
    <property type="entry name" value="Acid Proteases"/>
    <property type="match status" value="1"/>
</dbReference>
<dbReference type="Pfam" id="PF13975">
    <property type="entry name" value="gag-asp_proteas"/>
    <property type="match status" value="1"/>
</dbReference>
<feature type="transmembrane region" description="Helical" evidence="2">
    <location>
        <begin position="64"/>
        <end position="82"/>
    </location>
</feature>
<evidence type="ECO:0000256" key="2">
    <source>
        <dbReference type="SAM" id="Phobius"/>
    </source>
</evidence>
<organism evidence="3 4">
    <name type="scientific">Brachionus calyciflorus</name>
    <dbReference type="NCBI Taxonomy" id="104777"/>
    <lineage>
        <taxon>Eukaryota</taxon>
        <taxon>Metazoa</taxon>
        <taxon>Spiralia</taxon>
        <taxon>Gnathifera</taxon>
        <taxon>Rotifera</taxon>
        <taxon>Eurotatoria</taxon>
        <taxon>Monogononta</taxon>
        <taxon>Pseudotrocha</taxon>
        <taxon>Ploima</taxon>
        <taxon>Brachionidae</taxon>
        <taxon>Brachionus</taxon>
    </lineage>
</organism>
<proteinExistence type="predicted"/>
<dbReference type="SUPFAM" id="SSF50630">
    <property type="entry name" value="Acid proteases"/>
    <property type="match status" value="1"/>
</dbReference>
<evidence type="ECO:0000256" key="1">
    <source>
        <dbReference type="SAM" id="MobiDB-lite"/>
    </source>
</evidence>